<dbReference type="Proteomes" id="UP000538929">
    <property type="component" value="Unassembled WGS sequence"/>
</dbReference>
<dbReference type="EMBL" id="VKHT01000408">
    <property type="protein sequence ID" value="MBB0245146.1"/>
    <property type="molecule type" value="Genomic_DNA"/>
</dbReference>
<organism evidence="1 2">
    <name type="scientific">Streptomyces alkaliphilus</name>
    <dbReference type="NCBI Taxonomy" id="1472722"/>
    <lineage>
        <taxon>Bacteria</taxon>
        <taxon>Bacillati</taxon>
        <taxon>Actinomycetota</taxon>
        <taxon>Actinomycetes</taxon>
        <taxon>Kitasatosporales</taxon>
        <taxon>Streptomycetaceae</taxon>
        <taxon>Streptomyces</taxon>
    </lineage>
</organism>
<comment type="caution">
    <text evidence="1">The sequence shown here is derived from an EMBL/GenBank/DDBJ whole genome shotgun (WGS) entry which is preliminary data.</text>
</comment>
<dbReference type="RefSeq" id="WP_143622540.1">
    <property type="nucleotide sequence ID" value="NZ_VJYJ02000518.1"/>
</dbReference>
<reference evidence="2" key="1">
    <citation type="submission" date="2019-10" db="EMBL/GenBank/DDBJ databases">
        <title>Streptomyces sp. nov., a novel actinobacterium isolated from alkaline environment.</title>
        <authorList>
            <person name="Golinska P."/>
        </authorList>
    </citation>
    <scope>NUCLEOTIDE SEQUENCE [LARGE SCALE GENOMIC DNA]</scope>
    <source>
        <strain evidence="2">DSM 42118</strain>
    </source>
</reference>
<evidence type="ECO:0000313" key="2">
    <source>
        <dbReference type="Proteomes" id="UP000538929"/>
    </source>
</evidence>
<dbReference type="OrthoDB" id="1178869at2"/>
<dbReference type="AlphaFoldDB" id="A0A7W3TE42"/>
<gene>
    <name evidence="1" type="ORF">FNQ90_13785</name>
</gene>
<evidence type="ECO:0000313" key="1">
    <source>
        <dbReference type="EMBL" id="MBB0245146.1"/>
    </source>
</evidence>
<accession>A0A7W3TE42</accession>
<sequence>MNEISFSRNHRDLSRSSGADAGFQFEFHCTRCRDAWRSPFEPYASGRAADWLRRGAGMLGQVLGGGNGHHVSRAADGFADAGWGKARDEAFQRAIDSAQQHFNRCPKCVGQLCGTCWNPGLGLCLGCAPDTATEVSVARHQGLNREASRRASEVGEVRAASWDVETEHTLVCPRCSTEARGGRFCHGCGYRLELKPECAGCAAELPQGAAFCPGCGRPAG</sequence>
<proteinExistence type="predicted"/>
<keyword evidence="2" id="KW-1185">Reference proteome</keyword>
<protein>
    <submittedName>
        <fullName evidence="1">Zinc ribbon domain-containing protein</fullName>
    </submittedName>
</protein>
<name>A0A7W3TE42_9ACTN</name>